<sequence length="1839" mass="212607">MRSKTGAKNNNNKKKGLLELRLTDLIMAGDKEDLPRGLSLEQAQVMGLQRSHAEIRDEMTGIREQLNTLMQRMQRNNLQPRPRQALRVPRNDIIETDEDPNGDDEADDRVRPRRQNYNPPNGLKLKIPPFRGSSSPEEYLKWIQKVEKVFEWYEYSEERKCKVAALEFTDYALLWWENVKIQRRRDGEEEITTWATMKRVMKKRFVPDYYKQELYIRLQTLRQGSLTVEEYVKEFELLLIRCELMEPQEQTIARFLGGLRKDIANVVELQPYIFLEEVSIVSHSYQTYFGYPGSDLNLDCGLHDHVITSCANVASDTLVKKLNLSCIKHTRPYRLQWLNECGEVRVTKQVLIAFAIGKYFDEILCDVVPMHASHLVLGRPWQFDRKAIHDGFRNRFTIVKDGKTITLVPLSPKQVYDDQIKLKKECEDGKSENSREDNGERKPSDSAKPKSLITPVESGGKNRGVKKVSLCDDSSVEKLKKQPNFYAKRSQIRSAFFTNKPMILLVYKEAYFNTNDLDSAIPSVAVSLMQEFDDVFPEDIPNGLPPLRGIEHQIDLVPGASIPNRPAYRSNPEETKELQRQVDELIMKGYIRESMSPCVVPVLLVLKKDGTWRMCVDCRAINNITVKYRHPIPRLDDMLDELHGSCIFSKIDLKSGYHQIRMKEGDEWKTAFKTKHGLYEWLVMLFRLTNAPSTFMRLMNHVLRAFIGKFVVVYFDDILIYSKNLNEHLDHLRNVLSVLRSEQLYANLKKCTFCMGKIVFLGYVVTAQGIEMDKEKVKAIQDWPTPKSVSEVRSFHGLASFYRTFVKDFSTIAAPLTEIVKKSVGFKWNDEQDKAFNLLKDKLCLAPVLALPHFTRAFEVECDASGIGIGAVLMQDKRPIAYFSEKLNGAALNYPTYDKELYALVRTLETWQHYLWPKEFVIHSDHESLKHLKGQGKLSRRHAKWVEFIETFSYVIKYKQGKENIVADALSRRYVLLSTLDARFLGFEHTKELYKDDSDFANVYNACETLAFGKFYRLDGYFFKESRLCVPLSSMRELLVREAHGGGLMGHFGVVKTLDVLHEHFYWPKMKKDVQRICDKCITCRKAKSRTQPHGLYTPLPVPKEPCVDISMDFVLGKNDPEAYLEWEKKVDWIFDCHSYSEQKKMKLVIIEYTKYALIWWDQIVISRRRNGERPVQTWGEMKVLMRRRFVPNHYYRNLYLKLQGLNQGYKTVDEYQKEMEIAMIRANVVEDREATMARFLNGLNRNIANVVELQHYVELEDMVHMATKVERQLRKGHARPTFNLGSSSSWKPNLRREGTVQPRSFGSSRTEPPKAKVDVPTDAKGKSETQPKRTRDVKCFRMPPLEDSDGDELALPVEESLVIRRTLQVQVKEDDTNEQRENIFHMRCYVQRKVCGLIIDSGSCVNVCSAILVNKLNLCTSKHAKPYRLQWLNDSGEVKVTKQVVVPFSIGKYVDEVLCDVVPMQASHILLGRPWQYDRKVIHDGVKNRYTIVKDGKTITLVPLTPKQVYDYQIKLKSEHEAMGRENQGEEQGERRPSNSARTQTTTTHSATHPNTSKYSANTPNKSNHSTTTQKHPNLAESGEAYFNTNDLDNIVPSVAISLLQGFDDVFPDDTPSGLPPLRGIEHQIDFVPGASIPNRPAYRSNLEETKELQRQVDELMEKGYIRESMSPCAVPVLLVPKKDETWRMCVDCRAINNITVKYRHPIPRLDDMLDELHGSCIFSKIDLKSGYHQIRMKEGDEWKTAFKTKHGKFVVVYFDDILIYSKNLSEHLDHLRNVLNVLRSEKLYANLKKCAFCMEKIVFLGYVVTAQGIEMDEEKVKAIRDCARFQYNSCAFE</sequence>
<accession>A0ACC4AUF1</accession>
<protein>
    <submittedName>
        <fullName evidence="1">Uncharacterized protein</fullName>
    </submittedName>
</protein>
<reference evidence="1 2" key="1">
    <citation type="journal article" date="2024" name="Plant Biotechnol. J.">
        <title>Genome and CRISPR/Cas9 system of a widespread forest tree (Populus alba) in the world.</title>
        <authorList>
            <person name="Liu Y.J."/>
            <person name="Jiang P.F."/>
            <person name="Han X.M."/>
            <person name="Li X.Y."/>
            <person name="Wang H.M."/>
            <person name="Wang Y.J."/>
            <person name="Wang X.X."/>
            <person name="Zeng Q.Y."/>
        </authorList>
    </citation>
    <scope>NUCLEOTIDE SEQUENCE [LARGE SCALE GENOMIC DNA]</scope>
    <source>
        <strain evidence="2">cv. PAL-ZL1</strain>
    </source>
</reference>
<evidence type="ECO:0000313" key="1">
    <source>
        <dbReference type="EMBL" id="KAL3569556.1"/>
    </source>
</evidence>
<name>A0ACC4AUF1_POPAL</name>
<evidence type="ECO:0000313" key="2">
    <source>
        <dbReference type="Proteomes" id="UP000309997"/>
    </source>
</evidence>
<dbReference type="EMBL" id="RCHU02000016">
    <property type="protein sequence ID" value="KAL3569556.1"/>
    <property type="molecule type" value="Genomic_DNA"/>
</dbReference>
<keyword evidence="2" id="KW-1185">Reference proteome</keyword>
<dbReference type="Proteomes" id="UP000309997">
    <property type="component" value="Unassembled WGS sequence"/>
</dbReference>
<gene>
    <name evidence="1" type="ORF">D5086_029446</name>
</gene>
<comment type="caution">
    <text evidence="1">The sequence shown here is derived from an EMBL/GenBank/DDBJ whole genome shotgun (WGS) entry which is preliminary data.</text>
</comment>
<proteinExistence type="predicted"/>
<organism evidence="1 2">
    <name type="scientific">Populus alba</name>
    <name type="common">White poplar</name>
    <dbReference type="NCBI Taxonomy" id="43335"/>
    <lineage>
        <taxon>Eukaryota</taxon>
        <taxon>Viridiplantae</taxon>
        <taxon>Streptophyta</taxon>
        <taxon>Embryophyta</taxon>
        <taxon>Tracheophyta</taxon>
        <taxon>Spermatophyta</taxon>
        <taxon>Magnoliopsida</taxon>
        <taxon>eudicotyledons</taxon>
        <taxon>Gunneridae</taxon>
        <taxon>Pentapetalae</taxon>
        <taxon>rosids</taxon>
        <taxon>fabids</taxon>
        <taxon>Malpighiales</taxon>
        <taxon>Salicaceae</taxon>
        <taxon>Saliceae</taxon>
        <taxon>Populus</taxon>
    </lineage>
</organism>